<gene>
    <name evidence="2" type="ORF">SPARVUS_LOCUS12386368</name>
</gene>
<accession>A0ABN9FMV2</accession>
<dbReference type="EMBL" id="CATNWA010017144">
    <property type="protein sequence ID" value="CAI9598334.1"/>
    <property type="molecule type" value="Genomic_DNA"/>
</dbReference>
<comment type="caution">
    <text evidence="2">The sequence shown here is derived from an EMBL/GenBank/DDBJ whole genome shotgun (WGS) entry which is preliminary data.</text>
</comment>
<feature type="region of interest" description="Disordered" evidence="1">
    <location>
        <begin position="1"/>
        <end position="44"/>
    </location>
</feature>
<reference evidence="2" key="1">
    <citation type="submission" date="2023-05" db="EMBL/GenBank/DDBJ databases">
        <authorList>
            <person name="Stuckert A."/>
        </authorList>
    </citation>
    <scope>NUCLEOTIDE SEQUENCE</scope>
</reference>
<evidence type="ECO:0000256" key="1">
    <source>
        <dbReference type="SAM" id="MobiDB-lite"/>
    </source>
</evidence>
<protein>
    <submittedName>
        <fullName evidence="2">Uncharacterized protein</fullName>
    </submittedName>
</protein>
<evidence type="ECO:0000313" key="3">
    <source>
        <dbReference type="Proteomes" id="UP001162483"/>
    </source>
</evidence>
<feature type="non-terminal residue" evidence="2">
    <location>
        <position position="77"/>
    </location>
</feature>
<evidence type="ECO:0000313" key="2">
    <source>
        <dbReference type="EMBL" id="CAI9598334.1"/>
    </source>
</evidence>
<proteinExistence type="predicted"/>
<name>A0ABN9FMV2_9NEOB</name>
<sequence>MHAPKKKKNLSSSTHQTEHEMSPRIQSVSGGHFNKSRGREERIKQPFYTEDLPLRFHSEYNKHALLHIQTDFTVVGF</sequence>
<dbReference type="Proteomes" id="UP001162483">
    <property type="component" value="Unassembled WGS sequence"/>
</dbReference>
<organism evidence="2 3">
    <name type="scientific">Staurois parvus</name>
    <dbReference type="NCBI Taxonomy" id="386267"/>
    <lineage>
        <taxon>Eukaryota</taxon>
        <taxon>Metazoa</taxon>
        <taxon>Chordata</taxon>
        <taxon>Craniata</taxon>
        <taxon>Vertebrata</taxon>
        <taxon>Euteleostomi</taxon>
        <taxon>Amphibia</taxon>
        <taxon>Batrachia</taxon>
        <taxon>Anura</taxon>
        <taxon>Neobatrachia</taxon>
        <taxon>Ranoidea</taxon>
        <taxon>Ranidae</taxon>
        <taxon>Staurois</taxon>
    </lineage>
</organism>
<keyword evidence="3" id="KW-1185">Reference proteome</keyword>